<dbReference type="Pfam" id="PF06210">
    <property type="entry name" value="DUF1003"/>
    <property type="match status" value="1"/>
</dbReference>
<keyword evidence="4" id="KW-1185">Reference proteome</keyword>
<evidence type="ECO:0000256" key="1">
    <source>
        <dbReference type="SAM" id="MobiDB-lite"/>
    </source>
</evidence>
<feature type="transmembrane region" description="Helical" evidence="2">
    <location>
        <begin position="47"/>
        <end position="71"/>
    </location>
</feature>
<dbReference type="PANTHER" id="PTHR41386:SF1">
    <property type="entry name" value="MEMBRANE PROTEIN"/>
    <property type="match status" value="1"/>
</dbReference>
<feature type="compositionally biased region" description="Basic and acidic residues" evidence="1">
    <location>
        <begin position="171"/>
        <end position="194"/>
    </location>
</feature>
<feature type="transmembrane region" description="Helical" evidence="2">
    <location>
        <begin position="83"/>
        <end position="105"/>
    </location>
</feature>
<comment type="caution">
    <text evidence="3">The sequence shown here is derived from an EMBL/GenBank/DDBJ whole genome shotgun (WGS) entry which is preliminary data.</text>
</comment>
<evidence type="ECO:0000256" key="2">
    <source>
        <dbReference type="SAM" id="Phobius"/>
    </source>
</evidence>
<dbReference type="EMBL" id="JAEQND010000025">
    <property type="protein sequence ID" value="MBL0428847.1"/>
    <property type="molecule type" value="Genomic_DNA"/>
</dbReference>
<name>A0ABS1JXD8_9BURK</name>
<organism evidence="3 4">
    <name type="scientific">Ramlibacter alkalitolerans</name>
    <dbReference type="NCBI Taxonomy" id="2039631"/>
    <lineage>
        <taxon>Bacteria</taxon>
        <taxon>Pseudomonadati</taxon>
        <taxon>Pseudomonadota</taxon>
        <taxon>Betaproteobacteria</taxon>
        <taxon>Burkholderiales</taxon>
        <taxon>Comamonadaceae</taxon>
        <taxon>Ramlibacter</taxon>
    </lineage>
</organism>
<protein>
    <submittedName>
        <fullName evidence="3">DUF1003 domain-containing protein</fullName>
    </submittedName>
</protein>
<keyword evidence="2" id="KW-1133">Transmembrane helix</keyword>
<keyword evidence="2" id="KW-0472">Membrane</keyword>
<evidence type="ECO:0000313" key="4">
    <source>
        <dbReference type="Proteomes" id="UP000622707"/>
    </source>
</evidence>
<dbReference type="RefSeq" id="WP_201693483.1">
    <property type="nucleotide sequence ID" value="NZ_JAEQND010000025.1"/>
</dbReference>
<sequence>MAHGHHRSSYRQPRTVADLTRENVQAMRKLEQLAVTKRSAADRIAEFVARFCGSITFVWIHALVFGFWIGWNVLPRLPHFDPYPFTFLTLVVSLEAIFLSSFILISQNYEMRVTERRSQLDLQINLLAEQENTKILQILDRMSRKMGLTEEDDPEIAVLEQATRPETLARQIEDALREHSGQPPLHRDKNGASP</sequence>
<gene>
    <name evidence="3" type="ORF">JI746_27340</name>
</gene>
<evidence type="ECO:0000313" key="3">
    <source>
        <dbReference type="EMBL" id="MBL0428847.1"/>
    </source>
</evidence>
<dbReference type="PANTHER" id="PTHR41386">
    <property type="entry name" value="INTEGRAL MEMBRANE PROTEIN-RELATED"/>
    <property type="match status" value="1"/>
</dbReference>
<dbReference type="InterPro" id="IPR010406">
    <property type="entry name" value="DUF1003"/>
</dbReference>
<reference evidence="3 4" key="1">
    <citation type="journal article" date="2017" name="Int. J. Syst. Evol. Microbiol.">
        <title>Ramlibacter alkalitolerans sp. nov., alkali-tolerant bacterium isolated from soil of ginseng.</title>
        <authorList>
            <person name="Lee D.H."/>
            <person name="Cha C.J."/>
        </authorList>
    </citation>
    <scope>NUCLEOTIDE SEQUENCE [LARGE SCALE GENOMIC DNA]</scope>
    <source>
        <strain evidence="3 4">KACC 19305</strain>
    </source>
</reference>
<accession>A0ABS1JXD8</accession>
<keyword evidence="2" id="KW-0812">Transmembrane</keyword>
<feature type="region of interest" description="Disordered" evidence="1">
    <location>
        <begin position="170"/>
        <end position="194"/>
    </location>
</feature>
<dbReference type="Proteomes" id="UP000622707">
    <property type="component" value="Unassembled WGS sequence"/>
</dbReference>
<proteinExistence type="predicted"/>